<organism evidence="2 3">
    <name type="scientific">Prorocentrum cordatum</name>
    <dbReference type="NCBI Taxonomy" id="2364126"/>
    <lineage>
        <taxon>Eukaryota</taxon>
        <taxon>Sar</taxon>
        <taxon>Alveolata</taxon>
        <taxon>Dinophyceae</taxon>
        <taxon>Prorocentrales</taxon>
        <taxon>Prorocentraceae</taxon>
        <taxon>Prorocentrum</taxon>
    </lineage>
</organism>
<evidence type="ECO:0000313" key="2">
    <source>
        <dbReference type="EMBL" id="CAK0843829.1"/>
    </source>
</evidence>
<accession>A0ABN9TDK3</accession>
<comment type="caution">
    <text evidence="2">The sequence shown here is derived from an EMBL/GenBank/DDBJ whole genome shotgun (WGS) entry which is preliminary data.</text>
</comment>
<evidence type="ECO:0000256" key="1">
    <source>
        <dbReference type="SAM" id="MobiDB-lite"/>
    </source>
</evidence>
<dbReference type="EMBL" id="CAUYUJ010014612">
    <property type="protein sequence ID" value="CAK0843829.1"/>
    <property type="molecule type" value="Genomic_DNA"/>
</dbReference>
<name>A0ABN9TDK3_9DINO</name>
<evidence type="ECO:0000313" key="3">
    <source>
        <dbReference type="Proteomes" id="UP001189429"/>
    </source>
</evidence>
<feature type="non-terminal residue" evidence="2">
    <location>
        <position position="1"/>
    </location>
</feature>
<feature type="compositionally biased region" description="Low complexity" evidence="1">
    <location>
        <begin position="145"/>
        <end position="155"/>
    </location>
</feature>
<dbReference type="Proteomes" id="UP001189429">
    <property type="component" value="Unassembled WGS sequence"/>
</dbReference>
<proteinExistence type="predicted"/>
<sequence>RSKKGRPWGRLPARAAMRGLAAPTRSIPSLARGSCSAPPSRWRPAPPRSAPWRRWSPVGLLRGPGSTGRWAATTWHDDTAATIPEPVRVSLDNQGRQALLVRREDRDHQSARGGAASLPDGQPTAPRREGTGATPMLGQLREDAGAAAIGAGAAGTSESLDNRLARLGEQGATRTAAVADPGEPASSRDLVKVIDTVSRGQPIVSGPAAGAQPGGESGRLVEPASREPGSAGPAGRESVGQASQKSEHAAPGGDGDAQAAEVEENKPRGRS</sequence>
<keyword evidence="3" id="KW-1185">Reference proteome</keyword>
<reference evidence="2" key="1">
    <citation type="submission" date="2023-10" db="EMBL/GenBank/DDBJ databases">
        <authorList>
            <person name="Chen Y."/>
            <person name="Shah S."/>
            <person name="Dougan E. K."/>
            <person name="Thang M."/>
            <person name="Chan C."/>
        </authorList>
    </citation>
    <scope>NUCLEOTIDE SEQUENCE [LARGE SCALE GENOMIC DNA]</scope>
</reference>
<protein>
    <submittedName>
        <fullName evidence="2">Uncharacterized protein</fullName>
    </submittedName>
</protein>
<feature type="region of interest" description="Disordered" evidence="1">
    <location>
        <begin position="1"/>
        <end position="271"/>
    </location>
</feature>
<feature type="compositionally biased region" description="Basic and acidic residues" evidence="1">
    <location>
        <begin position="101"/>
        <end position="110"/>
    </location>
</feature>
<gene>
    <name evidence="2" type="ORF">PCOR1329_LOCUS38053</name>
</gene>